<organism evidence="1 2">
    <name type="scientific">Pyrenophora tritici-repentis (strain Pt-1C-BFP)</name>
    <name type="common">Wheat tan spot fungus</name>
    <name type="synonym">Drechslera tritici-repentis</name>
    <dbReference type="NCBI Taxonomy" id="426418"/>
    <lineage>
        <taxon>Eukaryota</taxon>
        <taxon>Fungi</taxon>
        <taxon>Dikarya</taxon>
        <taxon>Ascomycota</taxon>
        <taxon>Pezizomycotina</taxon>
        <taxon>Dothideomycetes</taxon>
        <taxon>Pleosporomycetidae</taxon>
        <taxon>Pleosporales</taxon>
        <taxon>Pleosporineae</taxon>
        <taxon>Pleosporaceae</taxon>
        <taxon>Pyrenophora</taxon>
    </lineage>
</organism>
<sequence>MAPELLAPHRHVAAPHAAKPSAPVYWCASIRNLYTSSYAMTAPSLLSRNGHVIPALLPPDPSLPSTQTNLIPEHRDHGPFSCFFVVIVTWTAFAGLTWQRHKTAESRCGTLPFLPFLTTTASDVDVDVDANADADVLSRLDPQSRTRATFCMSSANH</sequence>
<evidence type="ECO:0000313" key="1">
    <source>
        <dbReference type="EMBL" id="EDU42863.1"/>
    </source>
</evidence>
<protein>
    <submittedName>
        <fullName evidence="1">Uncharacterized protein</fullName>
    </submittedName>
</protein>
<proteinExistence type="predicted"/>
<gene>
    <name evidence="1" type="ORF">PTRG_09812</name>
</gene>
<name>B2WIK3_PYRTR</name>
<evidence type="ECO:0000313" key="2">
    <source>
        <dbReference type="Proteomes" id="UP000001471"/>
    </source>
</evidence>
<reference evidence="2" key="1">
    <citation type="journal article" date="2013" name="G3 (Bethesda)">
        <title>Comparative genomics of a plant-pathogenic fungus, Pyrenophora tritici-repentis, reveals transduplication and the impact of repeat elements on pathogenicity and population divergence.</title>
        <authorList>
            <person name="Manning V.A."/>
            <person name="Pandelova I."/>
            <person name="Dhillon B."/>
            <person name="Wilhelm L.J."/>
            <person name="Goodwin S.B."/>
            <person name="Berlin A.M."/>
            <person name="Figueroa M."/>
            <person name="Freitag M."/>
            <person name="Hane J.K."/>
            <person name="Henrissat B."/>
            <person name="Holman W.H."/>
            <person name="Kodira C.D."/>
            <person name="Martin J."/>
            <person name="Oliver R.P."/>
            <person name="Robbertse B."/>
            <person name="Schackwitz W."/>
            <person name="Schwartz D.C."/>
            <person name="Spatafora J.W."/>
            <person name="Turgeon B.G."/>
            <person name="Yandava C."/>
            <person name="Young S."/>
            <person name="Zhou S."/>
            <person name="Zeng Q."/>
            <person name="Grigoriev I.V."/>
            <person name="Ma L.-J."/>
            <person name="Ciuffetti L.M."/>
        </authorList>
    </citation>
    <scope>NUCLEOTIDE SEQUENCE [LARGE SCALE GENOMIC DNA]</scope>
    <source>
        <strain evidence="2">Pt-1C-BFP</strain>
    </source>
</reference>
<dbReference type="AlphaFoldDB" id="B2WIK3"/>
<dbReference type="Proteomes" id="UP000001471">
    <property type="component" value="Unassembled WGS sequence"/>
</dbReference>
<accession>B2WIK3</accession>
<dbReference type="InParanoid" id="B2WIK3"/>
<dbReference type="HOGENOM" id="CLU_1678820_0_0_1"/>
<dbReference type="EMBL" id="DS231626">
    <property type="protein sequence ID" value="EDU42863.1"/>
    <property type="molecule type" value="Genomic_DNA"/>
</dbReference>